<proteinExistence type="inferred from homology"/>
<dbReference type="PROSITE" id="PS51322">
    <property type="entry name" value="UEV"/>
    <property type="match status" value="1"/>
</dbReference>
<evidence type="ECO:0000256" key="8">
    <source>
        <dbReference type="SAM" id="Coils"/>
    </source>
</evidence>
<dbReference type="Gene3D" id="6.10.140.820">
    <property type="match status" value="1"/>
</dbReference>
<keyword evidence="5 7" id="KW-0653">Protein transport</keyword>
<evidence type="ECO:0000256" key="9">
    <source>
        <dbReference type="SAM" id="MobiDB-lite"/>
    </source>
</evidence>
<dbReference type="SUPFAM" id="SSF140111">
    <property type="entry name" value="Endosomal sorting complex assembly domain"/>
    <property type="match status" value="1"/>
</dbReference>
<evidence type="ECO:0000256" key="7">
    <source>
        <dbReference type="PROSITE-ProRule" id="PRU00644"/>
    </source>
</evidence>
<evidence type="ECO:0000256" key="2">
    <source>
        <dbReference type="ARBA" id="ARBA00009594"/>
    </source>
</evidence>
<evidence type="ECO:0000313" key="13">
    <source>
        <dbReference type="Proteomes" id="UP000887568"/>
    </source>
</evidence>
<dbReference type="GO" id="GO:0000813">
    <property type="term" value="C:ESCRT I complex"/>
    <property type="evidence" value="ECO:0007669"/>
    <property type="project" value="TreeGrafter"/>
</dbReference>
<dbReference type="CDD" id="cd11685">
    <property type="entry name" value="UEV_TSG101-like"/>
    <property type="match status" value="1"/>
</dbReference>
<dbReference type="Gene3D" id="3.10.110.10">
    <property type="entry name" value="Ubiquitin Conjugating Enzyme"/>
    <property type="match status" value="1"/>
</dbReference>
<evidence type="ECO:0008006" key="14">
    <source>
        <dbReference type="Google" id="ProtNLM"/>
    </source>
</evidence>
<keyword evidence="3 7" id="KW-0813">Transport</keyword>
<organism evidence="12 13">
    <name type="scientific">Patiria miniata</name>
    <name type="common">Bat star</name>
    <name type="synonym">Asterina miniata</name>
    <dbReference type="NCBI Taxonomy" id="46514"/>
    <lineage>
        <taxon>Eukaryota</taxon>
        <taxon>Metazoa</taxon>
        <taxon>Echinodermata</taxon>
        <taxon>Eleutherozoa</taxon>
        <taxon>Asterozoa</taxon>
        <taxon>Asteroidea</taxon>
        <taxon>Valvatacea</taxon>
        <taxon>Valvatida</taxon>
        <taxon>Asterinidae</taxon>
        <taxon>Patiria</taxon>
    </lineage>
</organism>
<evidence type="ECO:0000256" key="6">
    <source>
        <dbReference type="ARBA" id="ARBA00023054"/>
    </source>
</evidence>
<accession>A0A913ZQ65</accession>
<dbReference type="OrthoDB" id="306304at2759"/>
<feature type="compositionally biased region" description="Polar residues" evidence="9">
    <location>
        <begin position="192"/>
        <end position="212"/>
    </location>
</feature>
<comment type="similarity">
    <text evidence="2">Belongs to the ubiquitin-conjugating enzyme family. UEV subfamily.</text>
</comment>
<dbReference type="InterPro" id="IPR052070">
    <property type="entry name" value="ESCRT-I_UEV_domain"/>
</dbReference>
<dbReference type="SUPFAM" id="SSF54495">
    <property type="entry name" value="UBC-like"/>
    <property type="match status" value="1"/>
</dbReference>
<dbReference type="EnsemblMetazoa" id="XM_038197919.1">
    <property type="protein sequence ID" value="XP_038053847.1"/>
    <property type="gene ID" value="LOC119726278"/>
</dbReference>
<dbReference type="InterPro" id="IPR016135">
    <property type="entry name" value="UBQ-conjugating_enzyme/RWD"/>
</dbReference>
<dbReference type="GO" id="GO:0043130">
    <property type="term" value="F:ubiquitin binding"/>
    <property type="evidence" value="ECO:0007669"/>
    <property type="project" value="TreeGrafter"/>
</dbReference>
<name>A0A913ZQ65_PATMI</name>
<dbReference type="OMA" id="YMNFPQP"/>
<reference evidence="12" key="1">
    <citation type="submission" date="2022-11" db="UniProtKB">
        <authorList>
            <consortium name="EnsemblMetazoa"/>
        </authorList>
    </citation>
    <scope>IDENTIFICATION</scope>
</reference>
<dbReference type="PANTHER" id="PTHR23306">
    <property type="entry name" value="TUMOR SUSCEPTIBILITY GENE 101 PROTEIN-RELATED"/>
    <property type="match status" value="1"/>
</dbReference>
<dbReference type="GO" id="GO:0008333">
    <property type="term" value="P:endosome to lysosome transport"/>
    <property type="evidence" value="ECO:0007669"/>
    <property type="project" value="TreeGrafter"/>
</dbReference>
<dbReference type="Pfam" id="PF09454">
    <property type="entry name" value="Vps23_core"/>
    <property type="match status" value="1"/>
</dbReference>
<dbReference type="AlphaFoldDB" id="A0A913ZQ65"/>
<feature type="compositionally biased region" description="Pro residues" evidence="9">
    <location>
        <begin position="157"/>
        <end position="174"/>
    </location>
</feature>
<evidence type="ECO:0000256" key="5">
    <source>
        <dbReference type="ARBA" id="ARBA00022927"/>
    </source>
</evidence>
<dbReference type="GeneID" id="119726278"/>
<keyword evidence="13" id="KW-1185">Reference proteome</keyword>
<feature type="domain" description="SB" evidence="10">
    <location>
        <begin position="367"/>
        <end position="435"/>
    </location>
</feature>
<dbReference type="Pfam" id="PF05743">
    <property type="entry name" value="UEV"/>
    <property type="match status" value="1"/>
</dbReference>
<evidence type="ECO:0000259" key="10">
    <source>
        <dbReference type="PROSITE" id="PS51312"/>
    </source>
</evidence>
<evidence type="ECO:0000256" key="4">
    <source>
        <dbReference type="ARBA" id="ARBA00022753"/>
    </source>
</evidence>
<dbReference type="InterPro" id="IPR037202">
    <property type="entry name" value="ESCRT_assembly_dom"/>
</dbReference>
<feature type="domain" description="UEV" evidence="11">
    <location>
        <begin position="10"/>
        <end position="153"/>
    </location>
</feature>
<feature type="compositionally biased region" description="Pro residues" evidence="9">
    <location>
        <begin position="223"/>
        <end position="235"/>
    </location>
</feature>
<evidence type="ECO:0000256" key="1">
    <source>
        <dbReference type="ARBA" id="ARBA00004177"/>
    </source>
</evidence>
<comment type="subcellular location">
    <subcellularLocation>
        <location evidence="1">Endosome</location>
    </subcellularLocation>
</comment>
<dbReference type="PANTHER" id="PTHR23306:SF3">
    <property type="entry name" value="TUMOR SUPPRESSOR PROTEIN 101"/>
    <property type="match status" value="1"/>
</dbReference>
<protein>
    <recommendedName>
        <fullName evidence="14">Tumor susceptibility gene 101 protein</fullName>
    </recommendedName>
</protein>
<dbReference type="Gene3D" id="6.10.250.370">
    <property type="match status" value="1"/>
</dbReference>
<dbReference type="InterPro" id="IPR017916">
    <property type="entry name" value="SB_dom"/>
</dbReference>
<evidence type="ECO:0000256" key="3">
    <source>
        <dbReference type="ARBA" id="ARBA00022448"/>
    </source>
</evidence>
<evidence type="ECO:0000313" key="12">
    <source>
        <dbReference type="EnsemblMetazoa" id="XP_038053847.1"/>
    </source>
</evidence>
<dbReference type="PROSITE" id="PS51312">
    <property type="entry name" value="SB"/>
    <property type="match status" value="1"/>
</dbReference>
<keyword evidence="4" id="KW-0967">Endosome</keyword>
<feature type="coiled-coil region" evidence="8">
    <location>
        <begin position="285"/>
        <end position="340"/>
    </location>
</feature>
<evidence type="ECO:0000259" key="11">
    <source>
        <dbReference type="PROSITE" id="PS51322"/>
    </source>
</evidence>
<dbReference type="GO" id="GO:0015031">
    <property type="term" value="P:protein transport"/>
    <property type="evidence" value="ECO:0007669"/>
    <property type="project" value="UniProtKB-UniRule"/>
</dbReference>
<sequence>MASGAGSHAMYIKQYLPTASPAYQKPAETERDVLQVFSNFKDVRPKMDTYTFNDGSRKTLLCVDGTIPVYYKGMSYNIPICIWVMETHPYNPPLCFVKPTKDMLIKPSKYVDSNGKIYLPYLHDWKYPSSDLLGLIQVMSAVFGEFSPVFSRASQSNPPPRPGYQPGGQPPSQSPYPSGGYNMPMPMPPSTQPNYNPGYPSSTSFQPSSQYPASYPNTSYPSSQPPSYPYPPTQPPAGQVTSQPSYPNPNPATTDLPVGSGTKSNELSDDEIKASIRSAVEDKLKRRLKDTYDGIQAEMDSMTNTKDKLKSGQQQLEDMIGKLEAEQVDLEKNIQLLQQKDEEIRSALSKMDGQAQMDIDEAIVPTTPLYKQLLNLFAEEMTIEDTYYYLMEALRKNTIELEAFLKHVRELSRKQFLLRAHIQKVRQTAGLRDLVM</sequence>
<dbReference type="InterPro" id="IPR008883">
    <property type="entry name" value="UEV_N"/>
</dbReference>
<feature type="region of interest" description="Disordered" evidence="9">
    <location>
        <begin position="151"/>
        <end position="270"/>
    </location>
</feature>
<keyword evidence="6 8" id="KW-0175">Coiled coil</keyword>
<dbReference type="RefSeq" id="XP_038053847.1">
    <property type="nucleotide sequence ID" value="XM_038197919.1"/>
</dbReference>
<dbReference type="Proteomes" id="UP000887568">
    <property type="component" value="Unplaced"/>
</dbReference>